<protein>
    <submittedName>
        <fullName evidence="2">Uncharacterized protein</fullName>
    </submittedName>
</protein>
<keyword evidence="3" id="KW-1185">Reference proteome</keyword>
<feature type="region of interest" description="Disordered" evidence="1">
    <location>
        <begin position="68"/>
        <end position="88"/>
    </location>
</feature>
<dbReference type="AlphaFoldDB" id="A0A453NZX2"/>
<feature type="region of interest" description="Disordered" evidence="1">
    <location>
        <begin position="118"/>
        <end position="145"/>
    </location>
</feature>
<feature type="compositionally biased region" description="Polar residues" evidence="1">
    <location>
        <begin position="1"/>
        <end position="13"/>
    </location>
</feature>
<dbReference type="EnsemblPlants" id="AET6Gv20557400.3">
    <property type="protein sequence ID" value="AET6Gv20557400.3"/>
    <property type="gene ID" value="AET6Gv20557400"/>
</dbReference>
<accession>A0A453NZX2</accession>
<proteinExistence type="predicted"/>
<evidence type="ECO:0000313" key="3">
    <source>
        <dbReference type="Proteomes" id="UP000015105"/>
    </source>
</evidence>
<feature type="compositionally biased region" description="Low complexity" evidence="1">
    <location>
        <begin position="119"/>
        <end position="145"/>
    </location>
</feature>
<reference evidence="2" key="3">
    <citation type="journal article" date="2017" name="Nature">
        <title>Genome sequence of the progenitor of the wheat D genome Aegilops tauschii.</title>
        <authorList>
            <person name="Luo M.C."/>
            <person name="Gu Y.Q."/>
            <person name="Puiu D."/>
            <person name="Wang H."/>
            <person name="Twardziok S.O."/>
            <person name="Deal K.R."/>
            <person name="Huo N."/>
            <person name="Zhu T."/>
            <person name="Wang L."/>
            <person name="Wang Y."/>
            <person name="McGuire P.E."/>
            <person name="Liu S."/>
            <person name="Long H."/>
            <person name="Ramasamy R.K."/>
            <person name="Rodriguez J.C."/>
            <person name="Van S.L."/>
            <person name="Yuan L."/>
            <person name="Wang Z."/>
            <person name="Xia Z."/>
            <person name="Xiao L."/>
            <person name="Anderson O.D."/>
            <person name="Ouyang S."/>
            <person name="Liang Y."/>
            <person name="Zimin A.V."/>
            <person name="Pertea G."/>
            <person name="Qi P."/>
            <person name="Bennetzen J.L."/>
            <person name="Dai X."/>
            <person name="Dawson M.W."/>
            <person name="Muller H.G."/>
            <person name="Kugler K."/>
            <person name="Rivarola-Duarte L."/>
            <person name="Spannagl M."/>
            <person name="Mayer K.F.X."/>
            <person name="Lu F.H."/>
            <person name="Bevan M.W."/>
            <person name="Leroy P."/>
            <person name="Li P."/>
            <person name="You F.M."/>
            <person name="Sun Q."/>
            <person name="Liu Z."/>
            <person name="Lyons E."/>
            <person name="Wicker T."/>
            <person name="Salzberg S.L."/>
            <person name="Devos K.M."/>
            <person name="Dvorak J."/>
        </authorList>
    </citation>
    <scope>NUCLEOTIDE SEQUENCE [LARGE SCALE GENOMIC DNA]</scope>
    <source>
        <strain evidence="2">cv. AL8/78</strain>
    </source>
</reference>
<dbReference type="PANTHER" id="PTHR35737">
    <property type="entry name" value="CRYPTIC LOCI REGULATOR"/>
    <property type="match status" value="1"/>
</dbReference>
<evidence type="ECO:0000313" key="2">
    <source>
        <dbReference type="EnsemblPlants" id="AET6Gv20557400.3"/>
    </source>
</evidence>
<dbReference type="PANTHER" id="PTHR35737:SF1">
    <property type="entry name" value="CRYPTIC LOCI REGULATOR"/>
    <property type="match status" value="1"/>
</dbReference>
<dbReference type="Gramene" id="AET6Gv20557400.3">
    <property type="protein sequence ID" value="AET6Gv20557400.3"/>
    <property type="gene ID" value="AET6Gv20557400"/>
</dbReference>
<sequence>ASPNFRNSKPQAQTPLLTPHLRTTTGSPPRAAAPIAPQPMAATSVGGEWEIEYDEGFVFKRPRVLYPDGAEDTGTAAPSTPAPDLESARLQRRRRALLHLRAKYQPELSRWESLSSDILAPPTAPTAATSGASSASPLPLTPSAATISSDHTILDDYLAEV</sequence>
<reference evidence="3" key="1">
    <citation type="journal article" date="2014" name="Science">
        <title>Ancient hybridizations among the ancestral genomes of bread wheat.</title>
        <authorList>
            <consortium name="International Wheat Genome Sequencing Consortium,"/>
            <person name="Marcussen T."/>
            <person name="Sandve S.R."/>
            <person name="Heier L."/>
            <person name="Spannagl M."/>
            <person name="Pfeifer M."/>
            <person name="Jakobsen K.S."/>
            <person name="Wulff B.B."/>
            <person name="Steuernagel B."/>
            <person name="Mayer K.F."/>
            <person name="Olsen O.A."/>
        </authorList>
    </citation>
    <scope>NUCLEOTIDE SEQUENCE [LARGE SCALE GENOMIC DNA]</scope>
    <source>
        <strain evidence="3">cv. AL8/78</strain>
    </source>
</reference>
<evidence type="ECO:0000256" key="1">
    <source>
        <dbReference type="SAM" id="MobiDB-lite"/>
    </source>
</evidence>
<reference evidence="2" key="5">
    <citation type="journal article" date="2021" name="G3 (Bethesda)">
        <title>Aegilops tauschii genome assembly Aet v5.0 features greater sequence contiguity and improved annotation.</title>
        <authorList>
            <person name="Wang L."/>
            <person name="Zhu T."/>
            <person name="Rodriguez J.C."/>
            <person name="Deal K.R."/>
            <person name="Dubcovsky J."/>
            <person name="McGuire P.E."/>
            <person name="Lux T."/>
            <person name="Spannagl M."/>
            <person name="Mayer K.F.X."/>
            <person name="Baldrich P."/>
            <person name="Meyers B.C."/>
            <person name="Huo N."/>
            <person name="Gu Y.Q."/>
            <person name="Zhou H."/>
            <person name="Devos K.M."/>
            <person name="Bennetzen J.L."/>
            <person name="Unver T."/>
            <person name="Budak H."/>
            <person name="Gulick P.J."/>
            <person name="Galiba G."/>
            <person name="Kalapos B."/>
            <person name="Nelson D.R."/>
            <person name="Li P."/>
            <person name="You F.M."/>
            <person name="Luo M.C."/>
            <person name="Dvorak J."/>
        </authorList>
    </citation>
    <scope>NUCLEOTIDE SEQUENCE [LARGE SCALE GENOMIC DNA]</scope>
    <source>
        <strain evidence="2">cv. AL8/78</strain>
    </source>
</reference>
<dbReference type="Proteomes" id="UP000015105">
    <property type="component" value="Chromosome 6D"/>
</dbReference>
<name>A0A453NZX2_AEGTS</name>
<reference evidence="3" key="2">
    <citation type="journal article" date="2017" name="Nat. Plants">
        <title>The Aegilops tauschii genome reveals multiple impacts of transposons.</title>
        <authorList>
            <person name="Zhao G."/>
            <person name="Zou C."/>
            <person name="Li K."/>
            <person name="Wang K."/>
            <person name="Li T."/>
            <person name="Gao L."/>
            <person name="Zhang X."/>
            <person name="Wang H."/>
            <person name="Yang Z."/>
            <person name="Liu X."/>
            <person name="Jiang W."/>
            <person name="Mao L."/>
            <person name="Kong X."/>
            <person name="Jiao Y."/>
            <person name="Jia J."/>
        </authorList>
    </citation>
    <scope>NUCLEOTIDE SEQUENCE [LARGE SCALE GENOMIC DNA]</scope>
    <source>
        <strain evidence="3">cv. AL8/78</strain>
    </source>
</reference>
<feature type="region of interest" description="Disordered" evidence="1">
    <location>
        <begin position="1"/>
        <end position="43"/>
    </location>
</feature>
<reference evidence="2" key="4">
    <citation type="submission" date="2019-03" db="UniProtKB">
        <authorList>
            <consortium name="EnsemblPlants"/>
        </authorList>
    </citation>
    <scope>IDENTIFICATION</scope>
</reference>
<feature type="compositionally biased region" description="Low complexity" evidence="1">
    <location>
        <begin position="14"/>
        <end position="42"/>
    </location>
</feature>
<organism evidence="2 3">
    <name type="scientific">Aegilops tauschii subsp. strangulata</name>
    <name type="common">Goatgrass</name>
    <dbReference type="NCBI Taxonomy" id="200361"/>
    <lineage>
        <taxon>Eukaryota</taxon>
        <taxon>Viridiplantae</taxon>
        <taxon>Streptophyta</taxon>
        <taxon>Embryophyta</taxon>
        <taxon>Tracheophyta</taxon>
        <taxon>Spermatophyta</taxon>
        <taxon>Magnoliopsida</taxon>
        <taxon>Liliopsida</taxon>
        <taxon>Poales</taxon>
        <taxon>Poaceae</taxon>
        <taxon>BOP clade</taxon>
        <taxon>Pooideae</taxon>
        <taxon>Triticodae</taxon>
        <taxon>Triticeae</taxon>
        <taxon>Triticinae</taxon>
        <taxon>Aegilops</taxon>
    </lineage>
</organism>